<comment type="caution">
    <text evidence="7">The sequence shown here is derived from an EMBL/GenBank/DDBJ whole genome shotgun (WGS) entry which is preliminary data.</text>
</comment>
<evidence type="ECO:0000256" key="2">
    <source>
        <dbReference type="ARBA" id="ARBA00007299"/>
    </source>
</evidence>
<sequence length="215" mass="23893">MGPFLDESHQNISDAAMAESFDSFFETLIGCVMTPLEGLNVQVVLLPSQKDVHHHVVFPTPPYILKKKYSNLHCLSDPVMLNIEGLIIGCTTTDILLHLGKEEVCSSSQSGDRMSRLASHLISQQSFYPLFPADKELCVDHELLEQHAVMDVIPHILMVPSNLRYFMKQINGCTVINPERLTKGYVGGTFCQIQVFPSVAGEPLTDNIVAKVVRI</sequence>
<dbReference type="GO" id="GO:0006270">
    <property type="term" value="P:DNA replication initiation"/>
    <property type="evidence" value="ECO:0007669"/>
    <property type="project" value="TreeGrafter"/>
</dbReference>
<dbReference type="EMBL" id="VTPC01002247">
    <property type="protein sequence ID" value="KAF2900356.1"/>
    <property type="molecule type" value="Genomic_DNA"/>
</dbReference>
<dbReference type="Proteomes" id="UP000801492">
    <property type="component" value="Unassembled WGS sequence"/>
</dbReference>
<keyword evidence="8" id="KW-1185">Reference proteome</keyword>
<feature type="domain" description="DNA polymerase alpha/delta/epsilon subunit B" evidence="6">
    <location>
        <begin position="1"/>
        <end position="168"/>
    </location>
</feature>
<dbReference type="PANTHER" id="PTHR23061">
    <property type="entry name" value="DNA POLYMERASE 2 ALPHA 70 KDA SUBUNIT"/>
    <property type="match status" value="1"/>
</dbReference>
<evidence type="ECO:0000313" key="7">
    <source>
        <dbReference type="EMBL" id="KAF2900356.1"/>
    </source>
</evidence>
<dbReference type="PANTHER" id="PTHR23061:SF12">
    <property type="entry name" value="DNA POLYMERASE ALPHA SUBUNIT B"/>
    <property type="match status" value="1"/>
</dbReference>
<dbReference type="AlphaFoldDB" id="A0A8K0DAE0"/>
<evidence type="ECO:0000256" key="1">
    <source>
        <dbReference type="ARBA" id="ARBA00004123"/>
    </source>
</evidence>
<evidence type="ECO:0000259" key="6">
    <source>
        <dbReference type="Pfam" id="PF04042"/>
    </source>
</evidence>
<name>A0A8K0DAE0_IGNLU</name>
<organism evidence="7 8">
    <name type="scientific">Ignelater luminosus</name>
    <name type="common">Cucubano</name>
    <name type="synonym">Pyrophorus luminosus</name>
    <dbReference type="NCBI Taxonomy" id="2038154"/>
    <lineage>
        <taxon>Eukaryota</taxon>
        <taxon>Metazoa</taxon>
        <taxon>Ecdysozoa</taxon>
        <taxon>Arthropoda</taxon>
        <taxon>Hexapoda</taxon>
        <taxon>Insecta</taxon>
        <taxon>Pterygota</taxon>
        <taxon>Neoptera</taxon>
        <taxon>Endopterygota</taxon>
        <taxon>Coleoptera</taxon>
        <taxon>Polyphaga</taxon>
        <taxon>Elateriformia</taxon>
        <taxon>Elateroidea</taxon>
        <taxon>Elateridae</taxon>
        <taxon>Agrypninae</taxon>
        <taxon>Pyrophorini</taxon>
        <taxon>Ignelater</taxon>
    </lineage>
</organism>
<evidence type="ECO:0000256" key="3">
    <source>
        <dbReference type="ARBA" id="ARBA00018596"/>
    </source>
</evidence>
<proteinExistence type="inferred from homology"/>
<comment type="subcellular location">
    <subcellularLocation>
        <location evidence="1">Nucleus</location>
    </subcellularLocation>
</comment>
<protein>
    <recommendedName>
        <fullName evidence="3">DNA polymerase alpha subunit B</fullName>
    </recommendedName>
</protein>
<evidence type="ECO:0000256" key="5">
    <source>
        <dbReference type="ARBA" id="ARBA00023242"/>
    </source>
</evidence>
<dbReference type="GO" id="GO:0005658">
    <property type="term" value="C:alpha DNA polymerase:primase complex"/>
    <property type="evidence" value="ECO:0007669"/>
    <property type="project" value="TreeGrafter"/>
</dbReference>
<gene>
    <name evidence="7" type="ORF">ILUMI_05838</name>
</gene>
<dbReference type="Pfam" id="PF04042">
    <property type="entry name" value="DNA_pol_E_B"/>
    <property type="match status" value="1"/>
</dbReference>
<evidence type="ECO:0000313" key="8">
    <source>
        <dbReference type="Proteomes" id="UP000801492"/>
    </source>
</evidence>
<dbReference type="OrthoDB" id="336885at2759"/>
<evidence type="ECO:0000256" key="4">
    <source>
        <dbReference type="ARBA" id="ARBA00022705"/>
    </source>
</evidence>
<dbReference type="InterPro" id="IPR016722">
    <property type="entry name" value="DNA_pol_alpha_bsu"/>
</dbReference>
<keyword evidence="4" id="KW-0235">DNA replication</keyword>
<accession>A0A8K0DAE0</accession>
<reference evidence="7" key="1">
    <citation type="submission" date="2019-08" db="EMBL/GenBank/DDBJ databases">
        <title>The genome of the North American firefly Photinus pyralis.</title>
        <authorList>
            <consortium name="Photinus pyralis genome working group"/>
            <person name="Fallon T.R."/>
            <person name="Sander Lower S.E."/>
            <person name="Weng J.-K."/>
        </authorList>
    </citation>
    <scope>NUCLEOTIDE SEQUENCE</scope>
    <source>
        <strain evidence="7">TRF0915ILg1</strain>
        <tissue evidence="7">Whole body</tissue>
    </source>
</reference>
<keyword evidence="5" id="KW-0539">Nucleus</keyword>
<dbReference type="Gene3D" id="3.60.21.60">
    <property type="match status" value="2"/>
</dbReference>
<dbReference type="GO" id="GO:0003677">
    <property type="term" value="F:DNA binding"/>
    <property type="evidence" value="ECO:0007669"/>
    <property type="project" value="InterPro"/>
</dbReference>
<dbReference type="InterPro" id="IPR007185">
    <property type="entry name" value="DNA_pol_a/d/e_bsu"/>
</dbReference>
<comment type="similarity">
    <text evidence="2">Belongs to the DNA polymerase alpha subunit B family.</text>
</comment>